<proteinExistence type="predicted"/>
<reference evidence="3" key="1">
    <citation type="journal article" date="2017" name="Nat. Ecol. Evol.">
        <title>Genome expansion and lineage-specific genetic innovations in the forest pathogenic fungi Armillaria.</title>
        <authorList>
            <person name="Sipos G."/>
            <person name="Prasanna A.N."/>
            <person name="Walter M.C."/>
            <person name="O'Connor E."/>
            <person name="Balint B."/>
            <person name="Krizsan K."/>
            <person name="Kiss B."/>
            <person name="Hess J."/>
            <person name="Varga T."/>
            <person name="Slot J."/>
            <person name="Riley R."/>
            <person name="Boka B."/>
            <person name="Rigling D."/>
            <person name="Barry K."/>
            <person name="Lee J."/>
            <person name="Mihaltcheva S."/>
            <person name="LaButti K."/>
            <person name="Lipzen A."/>
            <person name="Waldron R."/>
            <person name="Moloney N.M."/>
            <person name="Sperisen C."/>
            <person name="Kredics L."/>
            <person name="Vagvoelgyi C."/>
            <person name="Patrignani A."/>
            <person name="Fitzpatrick D."/>
            <person name="Nagy I."/>
            <person name="Doyle S."/>
            <person name="Anderson J.B."/>
            <person name="Grigoriev I.V."/>
            <person name="Gueldener U."/>
            <person name="Muensterkoetter M."/>
            <person name="Nagy L.G."/>
        </authorList>
    </citation>
    <scope>NUCLEOTIDE SEQUENCE [LARGE SCALE GENOMIC DNA]</scope>
    <source>
        <strain evidence="3">Ar21-2</strain>
    </source>
</reference>
<feature type="compositionally biased region" description="Basic and acidic residues" evidence="1">
    <location>
        <begin position="327"/>
        <end position="343"/>
    </location>
</feature>
<evidence type="ECO:0000256" key="1">
    <source>
        <dbReference type="SAM" id="MobiDB-lite"/>
    </source>
</evidence>
<feature type="compositionally biased region" description="Acidic residues" evidence="1">
    <location>
        <begin position="100"/>
        <end position="116"/>
    </location>
</feature>
<organism evidence="2 3">
    <name type="scientific">Armillaria gallica</name>
    <name type="common">Bulbous honey fungus</name>
    <name type="synonym">Armillaria bulbosa</name>
    <dbReference type="NCBI Taxonomy" id="47427"/>
    <lineage>
        <taxon>Eukaryota</taxon>
        <taxon>Fungi</taxon>
        <taxon>Dikarya</taxon>
        <taxon>Basidiomycota</taxon>
        <taxon>Agaricomycotina</taxon>
        <taxon>Agaricomycetes</taxon>
        <taxon>Agaricomycetidae</taxon>
        <taxon>Agaricales</taxon>
        <taxon>Marasmiineae</taxon>
        <taxon>Physalacriaceae</taxon>
        <taxon>Armillaria</taxon>
    </lineage>
</organism>
<dbReference type="AlphaFoldDB" id="A0A2H3D116"/>
<accession>A0A2H3D116</accession>
<gene>
    <name evidence="2" type="ORF">ARMGADRAFT_1088475</name>
</gene>
<feature type="region of interest" description="Disordered" evidence="1">
    <location>
        <begin position="303"/>
        <end position="343"/>
    </location>
</feature>
<feature type="compositionally biased region" description="Basic and acidic residues" evidence="1">
    <location>
        <begin position="239"/>
        <end position="252"/>
    </location>
</feature>
<dbReference type="InParanoid" id="A0A2H3D116"/>
<feature type="compositionally biased region" description="Basic and acidic residues" evidence="1">
    <location>
        <begin position="124"/>
        <end position="133"/>
    </location>
</feature>
<dbReference type="Proteomes" id="UP000217790">
    <property type="component" value="Unassembled WGS sequence"/>
</dbReference>
<evidence type="ECO:0000313" key="2">
    <source>
        <dbReference type="EMBL" id="PBK84468.1"/>
    </source>
</evidence>
<keyword evidence="3" id="KW-1185">Reference proteome</keyword>
<feature type="compositionally biased region" description="Polar residues" evidence="1">
    <location>
        <begin position="10"/>
        <end position="19"/>
    </location>
</feature>
<feature type="compositionally biased region" description="Basic and acidic residues" evidence="1">
    <location>
        <begin position="358"/>
        <end position="373"/>
    </location>
</feature>
<sequence>MPPRSKRVTSKATVESDSNFPPVKDLTPQRAMGKRQTRPSVGEENAKTQSRSPPKKKTKASDVKSKGALSPAELPKVTEKTPTRSKRMRILTQKMKALIDDEAEEAEASSEEDGEPAESQYHVDMLDDLKDFIVPDEGSDEEDQLSQDVGTPSPQARKGKGVNVERKHSNKDVLDTIVISSSDGEPASRADPGKSQTKSFKSHDKKDVQSGPAEGSGSGTRDKGKGKSTRMPSQHGRTQHPDRESSSDEAPAKSRTTSKSKSPIKKAGPSKVEVIYIPSAKFKLTKLGREIVTAEIIKSAEAVSNDASNSEVIHSQDDDDRPPLTQKPKDGMTRDKESSDAEVTIKVEPGVKKCIGSSKKEAVTKKGKTDKDTPIPQPAENDAGFLNILEVITLSDEMKQKYSCLRPAWYRYLEAMSHRDNFDQQTISISELCADLNDFQFKWLMDGLDFVSCGLFVNPARADPAKHKRATLSNGRGTACFLTTGRSGLCFLQSPTQDRAGIRFKLIHLEMIATETECLFAFCGDIYGLGQSVVANVINLGDPPNNHVPSQMIFQTRKENYSGSPAKKANPYLSRVRENVPKTARPFVVPNQTLVFMENVPIYDIRQVKDWAFDASHLEKLTTYPLYRKGAGDVPEGSVISVGYVPSCFKGGNSGIDDVLMFSVAFMLLLARATN</sequence>
<dbReference type="OrthoDB" id="3068821at2759"/>
<evidence type="ECO:0000313" key="3">
    <source>
        <dbReference type="Proteomes" id="UP000217790"/>
    </source>
</evidence>
<dbReference type="STRING" id="47427.A0A2H3D116"/>
<name>A0A2H3D116_ARMGA</name>
<feature type="compositionally biased region" description="Basic and acidic residues" evidence="1">
    <location>
        <begin position="163"/>
        <end position="174"/>
    </location>
</feature>
<protein>
    <submittedName>
        <fullName evidence="2">Uncharacterized protein</fullName>
    </submittedName>
</protein>
<feature type="region of interest" description="Disordered" evidence="1">
    <location>
        <begin position="1"/>
        <end position="277"/>
    </location>
</feature>
<dbReference type="EMBL" id="KZ293698">
    <property type="protein sequence ID" value="PBK84468.1"/>
    <property type="molecule type" value="Genomic_DNA"/>
</dbReference>
<feature type="region of interest" description="Disordered" evidence="1">
    <location>
        <begin position="358"/>
        <end position="379"/>
    </location>
</feature>